<name>A0A1R2B9V6_9CILI</name>
<dbReference type="SUPFAM" id="SSF81324">
    <property type="entry name" value="Voltage-gated potassium channels"/>
    <property type="match status" value="1"/>
</dbReference>
<dbReference type="PANTHER" id="PTHR10217">
    <property type="entry name" value="VOLTAGE AND LIGAND GATED POTASSIUM CHANNEL"/>
    <property type="match status" value="1"/>
</dbReference>
<dbReference type="Proteomes" id="UP000187209">
    <property type="component" value="Unassembled WGS sequence"/>
</dbReference>
<sequence>MGARLGKLRSSTRPEKRTSIAKGSIIYSKIGVEIISDALIDEIAKADEETKEENPILTKDKKYIIPMDNPIKYGFDIAMGFFIIYSVMTSLFYLAFQTDQLLAKGFDMFIWVMFMADFILMFFTEIKDQRGRNIKNFKLIGIKYLRKWMIFDILSLIPCSIFGNPNTEYFLRLFRVFKMGRLFRFIDIYKIANKIINYFYEQETLEKVKKKMMIIYGWQMMLQVLKMLFATYFLACLWYYYIDLVIRRTNEPNDFKLNFNLELDKPYKRFIKTWYYIFTTLVTVGYGDFYATNTYEMGLAILILLAGPTWFAFTMGNAIQIINELASLTSESITKNDFNIWISNITKDKGTIPKKIKLPMIDHFSYYWRRDRLGKIANFSREDNFSLDCTDPFFSEIPQKFKKEIFQYLFSDIYHNFKFFFKHFYKARFEITRLFQPRHFYENKVILDGDEKVKEIIFIAKGIISANFTNNSDVSPFWSHKDTFILGDYFYFKNSKPFASFIAVNHVHGFAISTYGLSELIKMYKINVLQYMNYIEPFYQNLALLSRGMSQETEEDQKKTFDSKGLLSNSTKKLFSGLLRNSLLSSYIPSDDNDKNHREFSDTIDRMSLCIDKINCNRKALLWELKEKMAWNIKCRQESTRN</sequence>
<feature type="transmembrane region" description="Helical" evidence="1">
    <location>
        <begin position="73"/>
        <end position="96"/>
    </location>
</feature>
<proteinExistence type="predicted"/>
<dbReference type="GO" id="GO:0042391">
    <property type="term" value="P:regulation of membrane potential"/>
    <property type="evidence" value="ECO:0007669"/>
    <property type="project" value="TreeGrafter"/>
</dbReference>
<protein>
    <recommendedName>
        <fullName evidence="2">Potassium channel domain-containing protein</fullName>
    </recommendedName>
</protein>
<dbReference type="EMBL" id="MPUH01000814">
    <property type="protein sequence ID" value="OMJ73552.1"/>
    <property type="molecule type" value="Genomic_DNA"/>
</dbReference>
<dbReference type="Gene3D" id="2.60.120.10">
    <property type="entry name" value="Jelly Rolls"/>
    <property type="match status" value="1"/>
</dbReference>
<dbReference type="PANTHER" id="PTHR10217:SF435">
    <property type="entry name" value="POTASSIUM VOLTAGE-GATED CHANNEL PROTEIN EAG"/>
    <property type="match status" value="1"/>
</dbReference>
<dbReference type="InterPro" id="IPR013099">
    <property type="entry name" value="K_chnl_dom"/>
</dbReference>
<feature type="transmembrane region" description="Helical" evidence="1">
    <location>
        <begin position="273"/>
        <end position="291"/>
    </location>
</feature>
<dbReference type="InterPro" id="IPR018490">
    <property type="entry name" value="cNMP-bd_dom_sf"/>
</dbReference>
<dbReference type="SUPFAM" id="SSF51206">
    <property type="entry name" value="cAMP-binding domain-like"/>
    <property type="match status" value="1"/>
</dbReference>
<feature type="domain" description="Potassium channel" evidence="2">
    <location>
        <begin position="268"/>
        <end position="322"/>
    </location>
</feature>
<dbReference type="OrthoDB" id="417811at2759"/>
<dbReference type="GO" id="GO:0005886">
    <property type="term" value="C:plasma membrane"/>
    <property type="evidence" value="ECO:0007669"/>
    <property type="project" value="TreeGrafter"/>
</dbReference>
<feature type="transmembrane region" description="Helical" evidence="1">
    <location>
        <begin position="108"/>
        <end position="124"/>
    </location>
</feature>
<evidence type="ECO:0000313" key="4">
    <source>
        <dbReference type="Proteomes" id="UP000187209"/>
    </source>
</evidence>
<dbReference type="Pfam" id="PF07885">
    <property type="entry name" value="Ion_trans_2"/>
    <property type="match status" value="1"/>
</dbReference>
<feature type="transmembrane region" description="Helical" evidence="1">
    <location>
        <begin position="298"/>
        <end position="319"/>
    </location>
</feature>
<evidence type="ECO:0000259" key="2">
    <source>
        <dbReference type="Pfam" id="PF07885"/>
    </source>
</evidence>
<dbReference type="AlphaFoldDB" id="A0A1R2B9V6"/>
<evidence type="ECO:0000256" key="1">
    <source>
        <dbReference type="SAM" id="Phobius"/>
    </source>
</evidence>
<comment type="caution">
    <text evidence="3">The sequence shown here is derived from an EMBL/GenBank/DDBJ whole genome shotgun (WGS) entry which is preliminary data.</text>
</comment>
<dbReference type="GO" id="GO:0005249">
    <property type="term" value="F:voltage-gated potassium channel activity"/>
    <property type="evidence" value="ECO:0007669"/>
    <property type="project" value="TreeGrafter"/>
</dbReference>
<keyword evidence="1" id="KW-0472">Membrane</keyword>
<dbReference type="Gene3D" id="1.10.287.70">
    <property type="match status" value="1"/>
</dbReference>
<feature type="transmembrane region" description="Helical" evidence="1">
    <location>
        <begin position="221"/>
        <end position="242"/>
    </location>
</feature>
<evidence type="ECO:0000313" key="3">
    <source>
        <dbReference type="EMBL" id="OMJ73552.1"/>
    </source>
</evidence>
<organism evidence="3 4">
    <name type="scientific">Stentor coeruleus</name>
    <dbReference type="NCBI Taxonomy" id="5963"/>
    <lineage>
        <taxon>Eukaryota</taxon>
        <taxon>Sar</taxon>
        <taxon>Alveolata</taxon>
        <taxon>Ciliophora</taxon>
        <taxon>Postciliodesmatophora</taxon>
        <taxon>Heterotrichea</taxon>
        <taxon>Heterotrichida</taxon>
        <taxon>Stentoridae</taxon>
        <taxon>Stentor</taxon>
    </lineage>
</organism>
<dbReference type="InterPro" id="IPR014710">
    <property type="entry name" value="RmlC-like_jellyroll"/>
</dbReference>
<dbReference type="InterPro" id="IPR050818">
    <property type="entry name" value="KCNH_animal-type"/>
</dbReference>
<accession>A0A1R2B9V6</accession>
<keyword evidence="4" id="KW-1185">Reference proteome</keyword>
<keyword evidence="1" id="KW-0812">Transmembrane</keyword>
<reference evidence="3 4" key="1">
    <citation type="submission" date="2016-11" db="EMBL/GenBank/DDBJ databases">
        <title>The macronuclear genome of Stentor coeruleus: a giant cell with tiny introns.</title>
        <authorList>
            <person name="Slabodnick M."/>
            <person name="Ruby J.G."/>
            <person name="Reiff S.B."/>
            <person name="Swart E.C."/>
            <person name="Gosai S."/>
            <person name="Prabakaran S."/>
            <person name="Witkowska E."/>
            <person name="Larue G.E."/>
            <person name="Fisher S."/>
            <person name="Freeman R.M."/>
            <person name="Gunawardena J."/>
            <person name="Chu W."/>
            <person name="Stover N.A."/>
            <person name="Gregory B.D."/>
            <person name="Nowacki M."/>
            <person name="Derisi J."/>
            <person name="Roy S.W."/>
            <person name="Marshall W.F."/>
            <person name="Sood P."/>
        </authorList>
    </citation>
    <scope>NUCLEOTIDE SEQUENCE [LARGE SCALE GENOMIC DNA]</scope>
    <source>
        <strain evidence="3">WM001</strain>
    </source>
</reference>
<keyword evidence="1" id="KW-1133">Transmembrane helix</keyword>
<gene>
    <name evidence="3" type="ORF">SteCoe_27747</name>
</gene>